<protein>
    <submittedName>
        <fullName evidence="1">YbaB/EbfC DNA-binding family protein</fullName>
    </submittedName>
</protein>
<evidence type="ECO:0000313" key="2">
    <source>
        <dbReference type="Proteomes" id="UP000316096"/>
    </source>
</evidence>
<dbReference type="SUPFAM" id="SSF82607">
    <property type="entry name" value="YbaB-like"/>
    <property type="match status" value="1"/>
</dbReference>
<dbReference type="Pfam" id="PF02575">
    <property type="entry name" value="YbaB_DNA_bd"/>
    <property type="match status" value="1"/>
</dbReference>
<dbReference type="Proteomes" id="UP000316096">
    <property type="component" value="Unassembled WGS sequence"/>
</dbReference>
<accession>A0A543CH88</accession>
<comment type="caution">
    <text evidence="1">The sequence shown here is derived from an EMBL/GenBank/DDBJ whole genome shotgun (WGS) entry which is preliminary data.</text>
</comment>
<name>A0A543CH88_9ACTN</name>
<organism evidence="1 2">
    <name type="scientific">Actinoallomurus bryophytorum</name>
    <dbReference type="NCBI Taxonomy" id="1490222"/>
    <lineage>
        <taxon>Bacteria</taxon>
        <taxon>Bacillati</taxon>
        <taxon>Actinomycetota</taxon>
        <taxon>Actinomycetes</taxon>
        <taxon>Streptosporangiales</taxon>
        <taxon>Thermomonosporaceae</taxon>
        <taxon>Actinoallomurus</taxon>
    </lineage>
</organism>
<proteinExistence type="predicted"/>
<evidence type="ECO:0000313" key="1">
    <source>
        <dbReference type="EMBL" id="TQL96473.1"/>
    </source>
</evidence>
<keyword evidence="1" id="KW-0238">DNA-binding</keyword>
<gene>
    <name evidence="1" type="ORF">FB559_2003</name>
</gene>
<dbReference type="OrthoDB" id="3625992at2"/>
<dbReference type="EMBL" id="VFOZ01000001">
    <property type="protein sequence ID" value="TQL96473.1"/>
    <property type="molecule type" value="Genomic_DNA"/>
</dbReference>
<sequence>MSAPQGGMPADYGRRLEELRRLRSDVDDVTATARSRNGDVWLEVGASGELRAIRFGPQALKQLSAQRLAQTIMTLVTEAREDAAGRAKEMTAAFLPEDMAERLRDGETDLMAFLPPPPRVPEFGQD</sequence>
<dbReference type="Gene3D" id="3.30.1310.10">
    <property type="entry name" value="Nucleoid-associated protein YbaB-like domain"/>
    <property type="match status" value="1"/>
</dbReference>
<dbReference type="AlphaFoldDB" id="A0A543CH88"/>
<dbReference type="InterPro" id="IPR004401">
    <property type="entry name" value="YbaB/EbfC"/>
</dbReference>
<dbReference type="InterPro" id="IPR036894">
    <property type="entry name" value="YbaB-like_sf"/>
</dbReference>
<keyword evidence="2" id="KW-1185">Reference proteome</keyword>
<dbReference type="GO" id="GO:0003677">
    <property type="term" value="F:DNA binding"/>
    <property type="evidence" value="ECO:0007669"/>
    <property type="project" value="UniProtKB-KW"/>
</dbReference>
<dbReference type="RefSeq" id="WP_141955328.1">
    <property type="nucleotide sequence ID" value="NZ_VFOZ01000001.1"/>
</dbReference>
<reference evidence="1 2" key="1">
    <citation type="submission" date="2019-06" db="EMBL/GenBank/DDBJ databases">
        <title>Sequencing the genomes of 1000 actinobacteria strains.</title>
        <authorList>
            <person name="Klenk H.-P."/>
        </authorList>
    </citation>
    <scope>NUCLEOTIDE SEQUENCE [LARGE SCALE GENOMIC DNA]</scope>
    <source>
        <strain evidence="1 2">DSM 102200</strain>
    </source>
</reference>